<evidence type="ECO:0000256" key="1">
    <source>
        <dbReference type="SAM" id="MobiDB-lite"/>
    </source>
</evidence>
<dbReference type="AlphaFoldDB" id="A0A9Q1GM56"/>
<gene>
    <name evidence="2" type="ORF">Cgig2_007980</name>
</gene>
<organism evidence="2 3">
    <name type="scientific">Carnegiea gigantea</name>
    <dbReference type="NCBI Taxonomy" id="171969"/>
    <lineage>
        <taxon>Eukaryota</taxon>
        <taxon>Viridiplantae</taxon>
        <taxon>Streptophyta</taxon>
        <taxon>Embryophyta</taxon>
        <taxon>Tracheophyta</taxon>
        <taxon>Spermatophyta</taxon>
        <taxon>Magnoliopsida</taxon>
        <taxon>eudicotyledons</taxon>
        <taxon>Gunneridae</taxon>
        <taxon>Pentapetalae</taxon>
        <taxon>Caryophyllales</taxon>
        <taxon>Cactineae</taxon>
        <taxon>Cactaceae</taxon>
        <taxon>Cactoideae</taxon>
        <taxon>Echinocereeae</taxon>
        <taxon>Carnegiea</taxon>
    </lineage>
</organism>
<keyword evidence="3" id="KW-1185">Reference proteome</keyword>
<reference evidence="2" key="1">
    <citation type="submission" date="2022-04" db="EMBL/GenBank/DDBJ databases">
        <title>Carnegiea gigantea Genome sequencing and assembly v2.</title>
        <authorList>
            <person name="Copetti D."/>
            <person name="Sanderson M.J."/>
            <person name="Burquez A."/>
            <person name="Wojciechowski M.F."/>
        </authorList>
    </citation>
    <scope>NUCLEOTIDE SEQUENCE</scope>
    <source>
        <strain evidence="2">SGP5-SGP5p</strain>
        <tissue evidence="2">Aerial part</tissue>
    </source>
</reference>
<proteinExistence type="predicted"/>
<dbReference type="OrthoDB" id="1939300at2759"/>
<evidence type="ECO:0008006" key="4">
    <source>
        <dbReference type="Google" id="ProtNLM"/>
    </source>
</evidence>
<dbReference type="EMBL" id="JAKOGI010002443">
    <property type="protein sequence ID" value="KAJ8421994.1"/>
    <property type="molecule type" value="Genomic_DNA"/>
</dbReference>
<evidence type="ECO:0000313" key="2">
    <source>
        <dbReference type="EMBL" id="KAJ8421994.1"/>
    </source>
</evidence>
<comment type="caution">
    <text evidence="2">The sequence shown here is derived from an EMBL/GenBank/DDBJ whole genome shotgun (WGS) entry which is preliminary data.</text>
</comment>
<feature type="region of interest" description="Disordered" evidence="1">
    <location>
        <begin position="1"/>
        <end position="37"/>
    </location>
</feature>
<name>A0A9Q1GM56_9CARY</name>
<sequence length="161" mass="18165">MAGGERGRLKAVPIQQLMKESSTPYSNYQQEDENESAMANAEASVANNLNATVTPDFPIEQNTQVSPQSSYASIVNQDEGTDLQFMPTSLINGFKYAKRIWLADELDKTIQVRKGVFLVRFVHLQDKMTVEKRGLFCFDSKPFLVNGWNPKMELHTESIKS</sequence>
<protein>
    <recommendedName>
        <fullName evidence="4">DUF4283 domain-containing protein</fullName>
    </recommendedName>
</protein>
<feature type="compositionally biased region" description="Polar residues" evidence="1">
    <location>
        <begin position="18"/>
        <end position="29"/>
    </location>
</feature>
<accession>A0A9Q1GM56</accession>
<dbReference type="Proteomes" id="UP001153076">
    <property type="component" value="Unassembled WGS sequence"/>
</dbReference>
<evidence type="ECO:0000313" key="3">
    <source>
        <dbReference type="Proteomes" id="UP001153076"/>
    </source>
</evidence>